<dbReference type="InterPro" id="IPR018980">
    <property type="entry name" value="FERM_PH-like_C"/>
</dbReference>
<organism evidence="12 13">
    <name type="scientific">Oopsacas minuta</name>
    <dbReference type="NCBI Taxonomy" id="111878"/>
    <lineage>
        <taxon>Eukaryota</taxon>
        <taxon>Metazoa</taxon>
        <taxon>Porifera</taxon>
        <taxon>Hexactinellida</taxon>
        <taxon>Hexasterophora</taxon>
        <taxon>Lyssacinosida</taxon>
        <taxon>Leucopsacidae</taxon>
        <taxon>Oopsacas</taxon>
    </lineage>
</organism>
<dbReference type="SMART" id="SM00194">
    <property type="entry name" value="PTPc"/>
    <property type="match status" value="1"/>
</dbReference>
<dbReference type="SMART" id="SM00295">
    <property type="entry name" value="B41"/>
    <property type="match status" value="1"/>
</dbReference>
<evidence type="ECO:0000259" key="11">
    <source>
        <dbReference type="PROSITE" id="PS50057"/>
    </source>
</evidence>
<evidence type="ECO:0000313" key="12">
    <source>
        <dbReference type="EMBL" id="KAI6660278.1"/>
    </source>
</evidence>
<feature type="compositionally biased region" description="Polar residues" evidence="8">
    <location>
        <begin position="556"/>
        <end position="589"/>
    </location>
</feature>
<evidence type="ECO:0000259" key="10">
    <source>
        <dbReference type="PROSITE" id="PS50056"/>
    </source>
</evidence>
<comment type="subcellular location">
    <subcellularLocation>
        <location evidence="1">Cytoplasm</location>
        <location evidence="1">Cytoskeleton</location>
    </subcellularLocation>
</comment>
<dbReference type="CDD" id="cd14473">
    <property type="entry name" value="FERM_B-lobe"/>
    <property type="match status" value="1"/>
</dbReference>
<dbReference type="SMART" id="SM00404">
    <property type="entry name" value="PTPc_motif"/>
    <property type="match status" value="1"/>
</dbReference>
<evidence type="ECO:0000256" key="5">
    <source>
        <dbReference type="ARBA" id="ARBA00022801"/>
    </source>
</evidence>
<dbReference type="Pfam" id="PF00102">
    <property type="entry name" value="Y_phosphatase"/>
    <property type="match status" value="1"/>
</dbReference>
<dbReference type="InterPro" id="IPR019749">
    <property type="entry name" value="Band_41_domain"/>
</dbReference>
<dbReference type="GO" id="GO:0005856">
    <property type="term" value="C:cytoskeleton"/>
    <property type="evidence" value="ECO:0007669"/>
    <property type="project" value="UniProtKB-SubCell"/>
</dbReference>
<dbReference type="EMBL" id="JAKMXF010000034">
    <property type="protein sequence ID" value="KAI6660278.1"/>
    <property type="molecule type" value="Genomic_DNA"/>
</dbReference>
<dbReference type="PANTHER" id="PTHR45706:SF1">
    <property type="entry name" value="PEZ, ISOFORM A"/>
    <property type="match status" value="1"/>
</dbReference>
<feature type="compositionally biased region" description="Basic and acidic residues" evidence="8">
    <location>
        <begin position="399"/>
        <end position="410"/>
    </location>
</feature>
<dbReference type="SUPFAM" id="SSF54236">
    <property type="entry name" value="Ubiquitin-like"/>
    <property type="match status" value="1"/>
</dbReference>
<dbReference type="InterPro" id="IPR018979">
    <property type="entry name" value="FERM_N"/>
</dbReference>
<dbReference type="AlphaFoldDB" id="A0AAV7KHD7"/>
<feature type="compositionally biased region" description="Basic and acidic residues" evidence="8">
    <location>
        <begin position="594"/>
        <end position="608"/>
    </location>
</feature>
<evidence type="ECO:0000313" key="13">
    <source>
        <dbReference type="Proteomes" id="UP001165289"/>
    </source>
</evidence>
<dbReference type="InterPro" id="IPR000387">
    <property type="entry name" value="Tyr_Pase_dom"/>
</dbReference>
<feature type="compositionally biased region" description="Polar residues" evidence="8">
    <location>
        <begin position="495"/>
        <end position="514"/>
    </location>
</feature>
<proteinExistence type="inferred from homology"/>
<evidence type="ECO:0000256" key="6">
    <source>
        <dbReference type="ARBA" id="ARBA00022912"/>
    </source>
</evidence>
<dbReference type="PROSITE" id="PS50055">
    <property type="entry name" value="TYR_PHOSPHATASE_PTP"/>
    <property type="match status" value="1"/>
</dbReference>
<feature type="compositionally biased region" description="Low complexity" evidence="8">
    <location>
        <begin position="546"/>
        <end position="555"/>
    </location>
</feature>
<dbReference type="InterPro" id="IPR014352">
    <property type="entry name" value="FERM/acyl-CoA-bd_prot_sf"/>
</dbReference>
<dbReference type="InterPro" id="IPR029071">
    <property type="entry name" value="Ubiquitin-like_domsf"/>
</dbReference>
<evidence type="ECO:0000256" key="1">
    <source>
        <dbReference type="ARBA" id="ARBA00004245"/>
    </source>
</evidence>
<evidence type="ECO:0000256" key="7">
    <source>
        <dbReference type="ARBA" id="ARBA00023212"/>
    </source>
</evidence>
<evidence type="ECO:0000256" key="8">
    <source>
        <dbReference type="SAM" id="MobiDB-lite"/>
    </source>
</evidence>
<sequence length="956" mass="109619">MPSMFHRGTKQTKGGAYQVRITHLDNTFLDYRFDKSTTGSECLLYAASTFKISQHHYFSLKFKSLRGRRRWLYMNKAIKKQLEKYSLDGMTDWSLTLEIKFFPISVHLIEDEVTRYLFYLQLKMDILDGCLPCTADEAIKLAAYSVQAECGDYDENKHSLTQLRELNLLPERHCNIGELNNLLTEISNNHKLHQGLGPSLAEQSYLKITQSLSEYGQEGFEVVDDAGDKLSIGACAAGIFVKNFIGKPPLYMKWEELRRVTCKDKYFGVESRKDKETILFNTTDVDIAKYIMWCISEQNQFFLKQSQEVVSMRETPPPTSRRMYSSASEEFLNMDRVRTCDVSPASSPLQHASSTLSFPTNYANTVLSRYHSDHNMNFPGRDTSPKKQSQLDIFASKQTHHDYSPIRRADVSINSTYQKRPPRMEKRYPGSSGKNSADDQPHTPIKQSTRIPIVSMSSPVPVLLGFRRLSCEELPQTSNDSQYSLPSSQRSSGSFNHISFTSSPVQDTSPSDNGMSRPLPSPCNVIYERDEFSTRNTHPLSKRNSKTNNPINNSNHTQVSKSTSVPFIDIINSSPVKTNKDSSGTTNIPSRRHSQQDGELGKTSDTEITKNYSNTLPSQKRTQTNILNDIHPADNYKPPDTKLSLPRRTSSLAQRSIPDDPVKYYKFLASLFKRKHESWCTDEFSHIKVEKQSTSHAKKPDNINKNRNRSILPYNSTRVKLNVMNNVEASDYINASHVVYIIKSQNYHFIAAQSPMAHTCTNFWQMIWEEDVRVITMLNEGNKDDVHPSHIYFPSSSTPTIDDYLQFDQYKISLRSYQDKGSFIFRQFSLKHIPSGKSKEICHLQFLEWIDEDSPKSYDGFQSYLDYIKGIITQHKSPLLVHCNLGIGPSGVFMLVYLLQEHIKLQEILHVQNVLGILCSQRMDIIATQGQFKFVYFAMYKYTQYLLTMEERHTLI</sequence>
<dbReference type="SMART" id="SM01196">
    <property type="entry name" value="FERM_C"/>
    <property type="match status" value="1"/>
</dbReference>
<feature type="compositionally biased region" description="Basic and acidic residues" evidence="8">
    <location>
        <begin position="631"/>
        <end position="640"/>
    </location>
</feature>
<dbReference type="Pfam" id="PF09380">
    <property type="entry name" value="FERM_C"/>
    <property type="match status" value="1"/>
</dbReference>
<feature type="region of interest" description="Disordered" evidence="8">
    <location>
        <begin position="396"/>
        <end position="453"/>
    </location>
</feature>
<dbReference type="SUPFAM" id="SSF47031">
    <property type="entry name" value="Second domain of FERM"/>
    <property type="match status" value="1"/>
</dbReference>
<dbReference type="Pfam" id="PF09379">
    <property type="entry name" value="FERM_N"/>
    <property type="match status" value="1"/>
</dbReference>
<gene>
    <name evidence="12" type="ORF">LOD99_10416</name>
</gene>
<feature type="region of interest" description="Disordered" evidence="8">
    <location>
        <begin position="476"/>
        <end position="652"/>
    </location>
</feature>
<comment type="similarity">
    <text evidence="2">Belongs to the protein-tyrosine phosphatase family. Non-receptor class subfamily.</text>
</comment>
<protein>
    <recommendedName>
        <fullName evidence="3">protein-tyrosine-phosphatase</fullName>
        <ecNumber evidence="3">3.1.3.48</ecNumber>
    </recommendedName>
</protein>
<accession>A0AAV7KHD7</accession>
<dbReference type="Gene3D" id="3.90.190.10">
    <property type="entry name" value="Protein tyrosine phosphatase superfamily"/>
    <property type="match status" value="1"/>
</dbReference>
<evidence type="ECO:0000256" key="3">
    <source>
        <dbReference type="ARBA" id="ARBA00013064"/>
    </source>
</evidence>
<dbReference type="Pfam" id="PF00373">
    <property type="entry name" value="FERM_M"/>
    <property type="match status" value="1"/>
</dbReference>
<dbReference type="InterPro" id="IPR000299">
    <property type="entry name" value="FERM_domain"/>
</dbReference>
<name>A0AAV7KHD7_9METZ</name>
<keyword evidence="5" id="KW-0378">Hydrolase</keyword>
<reference evidence="12 13" key="1">
    <citation type="journal article" date="2023" name="BMC Biol.">
        <title>The compact genome of the sponge Oopsacas minuta (Hexactinellida) is lacking key metazoan core genes.</title>
        <authorList>
            <person name="Santini S."/>
            <person name="Schenkelaars Q."/>
            <person name="Jourda C."/>
            <person name="Duchesne M."/>
            <person name="Belahbib H."/>
            <person name="Rocher C."/>
            <person name="Selva M."/>
            <person name="Riesgo A."/>
            <person name="Vervoort M."/>
            <person name="Leys S.P."/>
            <person name="Kodjabachian L."/>
            <person name="Le Bivic A."/>
            <person name="Borchiellini C."/>
            <person name="Claverie J.M."/>
            <person name="Renard E."/>
        </authorList>
    </citation>
    <scope>NUCLEOTIDE SEQUENCE [LARGE SCALE GENOMIC DNA]</scope>
    <source>
        <strain evidence="12">SPO-2</strain>
    </source>
</reference>
<dbReference type="PRINTS" id="PR00700">
    <property type="entry name" value="PRTYPHPHTASE"/>
</dbReference>
<evidence type="ECO:0000259" key="9">
    <source>
        <dbReference type="PROSITE" id="PS50055"/>
    </source>
</evidence>
<keyword evidence="4" id="KW-0963">Cytoplasm</keyword>
<dbReference type="Gene3D" id="2.30.29.30">
    <property type="entry name" value="Pleckstrin-homology domain (PH domain)/Phosphotyrosine-binding domain (PTB)"/>
    <property type="match status" value="1"/>
</dbReference>
<keyword evidence="7" id="KW-0206">Cytoskeleton</keyword>
<dbReference type="InterPro" id="IPR003595">
    <property type="entry name" value="Tyr_Pase_cat"/>
</dbReference>
<dbReference type="Gene3D" id="3.10.20.90">
    <property type="entry name" value="Phosphatidylinositol 3-kinase Catalytic Subunit, Chain A, domain 1"/>
    <property type="match status" value="1"/>
</dbReference>
<dbReference type="InterPro" id="IPR000242">
    <property type="entry name" value="PTP_cat"/>
</dbReference>
<dbReference type="Proteomes" id="UP001165289">
    <property type="component" value="Unassembled WGS sequence"/>
</dbReference>
<dbReference type="InterPro" id="IPR019748">
    <property type="entry name" value="FERM_central"/>
</dbReference>
<dbReference type="EC" id="3.1.3.48" evidence="3"/>
<comment type="caution">
    <text evidence="12">The sequence shown here is derived from an EMBL/GenBank/DDBJ whole genome shotgun (WGS) entry which is preliminary data.</text>
</comment>
<dbReference type="SUPFAM" id="SSF50729">
    <property type="entry name" value="PH domain-like"/>
    <property type="match status" value="1"/>
</dbReference>
<feature type="domain" description="Tyrosine-protein phosphatase" evidence="9">
    <location>
        <begin position="680"/>
        <end position="942"/>
    </location>
</feature>
<feature type="compositionally biased region" description="Low complexity" evidence="8">
    <location>
        <begin position="481"/>
        <end position="494"/>
    </location>
</feature>
<dbReference type="InterPro" id="IPR035963">
    <property type="entry name" value="FERM_2"/>
</dbReference>
<evidence type="ECO:0000256" key="4">
    <source>
        <dbReference type="ARBA" id="ARBA00022490"/>
    </source>
</evidence>
<feature type="domain" description="FERM" evidence="11">
    <location>
        <begin position="17"/>
        <end position="306"/>
    </location>
</feature>
<dbReference type="PRINTS" id="PR00935">
    <property type="entry name" value="BAND41"/>
</dbReference>
<dbReference type="SUPFAM" id="SSF52799">
    <property type="entry name" value="(Phosphotyrosine protein) phosphatases II"/>
    <property type="match status" value="1"/>
</dbReference>
<evidence type="ECO:0000256" key="2">
    <source>
        <dbReference type="ARBA" id="ARBA00009649"/>
    </source>
</evidence>
<feature type="compositionally biased region" description="Polar residues" evidence="8">
    <location>
        <begin position="609"/>
        <end position="627"/>
    </location>
</feature>
<feature type="domain" description="Tyrosine specific protein phosphatases" evidence="10">
    <location>
        <begin position="862"/>
        <end position="933"/>
    </location>
</feature>
<dbReference type="Gene3D" id="1.20.80.10">
    <property type="match status" value="1"/>
</dbReference>
<dbReference type="FunFam" id="1.20.80.10:FF:000014">
    <property type="entry name" value="Tyrosine-protein phosphatase non-receptor type"/>
    <property type="match status" value="1"/>
</dbReference>
<dbReference type="PROSITE" id="PS50056">
    <property type="entry name" value="TYR_PHOSPHATASE_2"/>
    <property type="match status" value="1"/>
</dbReference>
<keyword evidence="6" id="KW-0904">Protein phosphatase</keyword>
<keyword evidence="13" id="KW-1185">Reference proteome</keyword>
<dbReference type="PANTHER" id="PTHR45706">
    <property type="entry name" value="TYROSINE-PROTEIN PHOSPHATASE"/>
    <property type="match status" value="1"/>
</dbReference>
<dbReference type="PROSITE" id="PS50057">
    <property type="entry name" value="FERM_3"/>
    <property type="match status" value="1"/>
</dbReference>
<dbReference type="InterPro" id="IPR029021">
    <property type="entry name" value="Prot-tyrosine_phosphatase-like"/>
</dbReference>
<dbReference type="GO" id="GO:0004725">
    <property type="term" value="F:protein tyrosine phosphatase activity"/>
    <property type="evidence" value="ECO:0007669"/>
    <property type="project" value="UniProtKB-EC"/>
</dbReference>
<dbReference type="InterPro" id="IPR011993">
    <property type="entry name" value="PH-like_dom_sf"/>
</dbReference>